<name>A0A835LAB9_SPOEX</name>
<keyword evidence="2" id="KW-1185">Reference proteome</keyword>
<dbReference type="Proteomes" id="UP000648187">
    <property type="component" value="Unassembled WGS sequence"/>
</dbReference>
<accession>A0A835LAB9</accession>
<comment type="caution">
    <text evidence="1">The sequence shown here is derived from an EMBL/GenBank/DDBJ whole genome shotgun (WGS) entry which is preliminary data.</text>
</comment>
<organism evidence="1 2">
    <name type="scientific">Spodoptera exigua</name>
    <name type="common">Beet armyworm</name>
    <name type="synonym">Noctua fulgens</name>
    <dbReference type="NCBI Taxonomy" id="7107"/>
    <lineage>
        <taxon>Eukaryota</taxon>
        <taxon>Metazoa</taxon>
        <taxon>Ecdysozoa</taxon>
        <taxon>Arthropoda</taxon>
        <taxon>Hexapoda</taxon>
        <taxon>Insecta</taxon>
        <taxon>Pterygota</taxon>
        <taxon>Neoptera</taxon>
        <taxon>Endopterygota</taxon>
        <taxon>Lepidoptera</taxon>
        <taxon>Glossata</taxon>
        <taxon>Ditrysia</taxon>
        <taxon>Noctuoidea</taxon>
        <taxon>Noctuidae</taxon>
        <taxon>Amphipyrinae</taxon>
        <taxon>Spodoptera</taxon>
    </lineage>
</organism>
<proteinExistence type="predicted"/>
<dbReference type="EMBL" id="JACKWZ010000089">
    <property type="protein sequence ID" value="KAF9416497.1"/>
    <property type="molecule type" value="Genomic_DNA"/>
</dbReference>
<sequence length="94" mass="10900">MILFWKPYTPDQEQALDLSRPVVRTERVSPLPARSAPSSLVPVPEVYPGFIGYLDAVSVYYIASTRHTNQHHTQRRRFPQYLVSKRPFAVCNER</sequence>
<reference evidence="1" key="1">
    <citation type="submission" date="2020-08" db="EMBL/GenBank/DDBJ databases">
        <title>Spodoptera exigua strain:BAW_Kor-Di-RS1 Genome sequencing and assembly.</title>
        <authorList>
            <person name="Kim J."/>
            <person name="Nam H.Y."/>
            <person name="Kwon M."/>
            <person name="Choi J.H."/>
            <person name="Cho S.R."/>
            <person name="Kim G.-H."/>
        </authorList>
    </citation>
    <scope>NUCLEOTIDE SEQUENCE</scope>
    <source>
        <strain evidence="1">BAW_Kor-Di-RS1</strain>
        <tissue evidence="1">Whole-body</tissue>
    </source>
</reference>
<gene>
    <name evidence="1" type="ORF">HW555_006164</name>
</gene>
<evidence type="ECO:0000313" key="2">
    <source>
        <dbReference type="Proteomes" id="UP000648187"/>
    </source>
</evidence>
<evidence type="ECO:0000313" key="1">
    <source>
        <dbReference type="EMBL" id="KAF9416497.1"/>
    </source>
</evidence>
<protein>
    <submittedName>
        <fullName evidence="1">Uncharacterized protein</fullName>
    </submittedName>
</protein>
<dbReference type="AlphaFoldDB" id="A0A835LAB9"/>